<dbReference type="SUPFAM" id="SSF48371">
    <property type="entry name" value="ARM repeat"/>
    <property type="match status" value="1"/>
</dbReference>
<feature type="compositionally biased region" description="Acidic residues" evidence="3">
    <location>
        <begin position="417"/>
        <end position="436"/>
    </location>
</feature>
<evidence type="ECO:0000259" key="5">
    <source>
        <dbReference type="Pfam" id="PF04064"/>
    </source>
</evidence>
<protein>
    <recommendedName>
        <fullName evidence="2">Protein HGH1 homolog</fullName>
    </recommendedName>
</protein>
<reference evidence="6" key="3">
    <citation type="submission" date="2025-09" db="UniProtKB">
        <authorList>
            <consortium name="Ensembl"/>
        </authorList>
    </citation>
    <scope>IDENTIFICATION</scope>
</reference>
<evidence type="ECO:0000313" key="6">
    <source>
        <dbReference type="Ensembl" id="ENSMUNP00000025696.1"/>
    </source>
</evidence>
<keyword evidence="7" id="KW-1185">Reference proteome</keyword>
<dbReference type="AlphaFoldDB" id="A0A8V5H5I7"/>
<evidence type="ECO:0000259" key="4">
    <source>
        <dbReference type="Pfam" id="PF04063"/>
    </source>
</evidence>
<reference evidence="6" key="2">
    <citation type="submission" date="2025-08" db="UniProtKB">
        <authorList>
            <consortium name="Ensembl"/>
        </authorList>
    </citation>
    <scope>IDENTIFICATION</scope>
</reference>
<accession>A0A8V5H5I7</accession>
<reference evidence="6" key="1">
    <citation type="submission" date="2020-03" db="EMBL/GenBank/DDBJ databases">
        <title>Melopsittacus undulatus (budgerigar) genome, bMelUnd1, maternal haplotype with Z.</title>
        <authorList>
            <person name="Gedman G."/>
            <person name="Mountcastle J."/>
            <person name="Haase B."/>
            <person name="Formenti G."/>
            <person name="Wright T."/>
            <person name="Apodaca J."/>
            <person name="Pelan S."/>
            <person name="Chow W."/>
            <person name="Rhie A."/>
            <person name="Howe K."/>
            <person name="Fedrigo O."/>
            <person name="Jarvis E.D."/>
        </authorList>
    </citation>
    <scope>NUCLEOTIDE SEQUENCE [LARGE SCALE GENOMIC DNA]</scope>
</reference>
<dbReference type="InterPro" id="IPR011989">
    <property type="entry name" value="ARM-like"/>
</dbReference>
<sequence>MAAAVEEAAEALSVLLGPAAGTEARTGAAEAALALSGTAEGRRLLTERPRLLRALLELAAGPGAGFGVGSGAGHGAEHGAEHGAGPGAAHGAEHGAGPGAEPDVGSGAEPGAESIAEPIAEPGAEHGAGPGAEPGVEPDADPGLEPGSEPARRCLLNVSAEPAARGTLLPALPALVPLVPAGPVCGLLANLSREPGGARAVLRALGSRWDALLRALVQPRPPPELGPLLCNLSQVPEGRSRLLDRSRCAVQRLLPFTQYRGSTELRRGVVGALRNCCFQHEHHEWLLSEAVDILPFLLLPLAGPEELPEHDMERLPPDLQYLPQDKQREEEPDIRRMLLEAIMLLTATGPGRRRVRDMGTYVVLRELHGWEQHPGVRAACERLLQVLIGDEPPPGMENLLEVNIPEDVEQQLQRLDLEEEEQQWWEPEPDPEGPSR</sequence>
<dbReference type="Pfam" id="PF04064">
    <property type="entry name" value="DUF384"/>
    <property type="match status" value="1"/>
</dbReference>
<dbReference type="InterPro" id="IPR016024">
    <property type="entry name" value="ARM-type_fold"/>
</dbReference>
<evidence type="ECO:0000256" key="3">
    <source>
        <dbReference type="SAM" id="MobiDB-lite"/>
    </source>
</evidence>
<feature type="domain" description="Protein HGH1 N-terminal" evidence="4">
    <location>
        <begin position="183"/>
        <end position="335"/>
    </location>
</feature>
<feature type="region of interest" description="Disordered" evidence="3">
    <location>
        <begin position="411"/>
        <end position="436"/>
    </location>
</feature>
<feature type="region of interest" description="Disordered" evidence="3">
    <location>
        <begin position="69"/>
        <end position="150"/>
    </location>
</feature>
<feature type="compositionally biased region" description="Gly residues" evidence="3">
    <location>
        <begin position="82"/>
        <end position="98"/>
    </location>
</feature>
<evidence type="ECO:0000256" key="1">
    <source>
        <dbReference type="ARBA" id="ARBA00006712"/>
    </source>
</evidence>
<gene>
    <name evidence="6" type="primary">LOC117436483</name>
</gene>
<dbReference type="InterPro" id="IPR007205">
    <property type="entry name" value="Protein_HGH1_N"/>
</dbReference>
<dbReference type="PANTHER" id="PTHR13387">
    <property type="entry name" value="PROTEIN HGH1 HOMOLOG"/>
    <property type="match status" value="1"/>
</dbReference>
<feature type="domain" description="Protein HGH1 C-terminal" evidence="5">
    <location>
        <begin position="341"/>
        <end position="394"/>
    </location>
</feature>
<evidence type="ECO:0000256" key="2">
    <source>
        <dbReference type="ARBA" id="ARBA00014076"/>
    </source>
</evidence>
<dbReference type="Gene3D" id="1.25.10.10">
    <property type="entry name" value="Leucine-rich Repeat Variant"/>
    <property type="match status" value="1"/>
</dbReference>
<dbReference type="InterPro" id="IPR007206">
    <property type="entry name" value="Protein_HGH1_C"/>
</dbReference>
<dbReference type="Ensembl" id="ENSMUNT00000034341.1">
    <property type="protein sequence ID" value="ENSMUNP00000025696.1"/>
    <property type="gene ID" value="ENSMUNG00000016971.1"/>
</dbReference>
<evidence type="ECO:0000313" key="7">
    <source>
        <dbReference type="Proteomes" id="UP000694405"/>
    </source>
</evidence>
<proteinExistence type="inferred from homology"/>
<feature type="compositionally biased region" description="Low complexity" evidence="3">
    <location>
        <begin position="99"/>
        <end position="125"/>
    </location>
</feature>
<organism evidence="6 7">
    <name type="scientific">Melopsittacus undulatus</name>
    <name type="common">Budgerigar</name>
    <name type="synonym">Psittacus undulatus</name>
    <dbReference type="NCBI Taxonomy" id="13146"/>
    <lineage>
        <taxon>Eukaryota</taxon>
        <taxon>Metazoa</taxon>
        <taxon>Chordata</taxon>
        <taxon>Craniata</taxon>
        <taxon>Vertebrata</taxon>
        <taxon>Euteleostomi</taxon>
        <taxon>Archelosauria</taxon>
        <taxon>Archosauria</taxon>
        <taxon>Dinosauria</taxon>
        <taxon>Saurischia</taxon>
        <taxon>Theropoda</taxon>
        <taxon>Coelurosauria</taxon>
        <taxon>Aves</taxon>
        <taxon>Neognathae</taxon>
        <taxon>Neoaves</taxon>
        <taxon>Telluraves</taxon>
        <taxon>Australaves</taxon>
        <taxon>Psittaciformes</taxon>
        <taxon>Psittaculidae</taxon>
        <taxon>Melopsittacus</taxon>
    </lineage>
</organism>
<dbReference type="Proteomes" id="UP000694405">
    <property type="component" value="Chromosome 1"/>
</dbReference>
<dbReference type="InterPro" id="IPR039717">
    <property type="entry name" value="Hgh1"/>
</dbReference>
<name>A0A8V5H5I7_MELUD</name>
<dbReference type="Pfam" id="PF04063">
    <property type="entry name" value="DUF383"/>
    <property type="match status" value="1"/>
</dbReference>
<comment type="similarity">
    <text evidence="1">Belongs to the HGH1 family.</text>
</comment>
<dbReference type="PANTHER" id="PTHR13387:SF9">
    <property type="entry name" value="PROTEIN HGH1 HOMOLOG"/>
    <property type="match status" value="1"/>
</dbReference>